<evidence type="ECO:0000256" key="1">
    <source>
        <dbReference type="ARBA" id="ARBA00023118"/>
    </source>
</evidence>
<keyword evidence="3" id="KW-1185">Reference proteome</keyword>
<sequence length="235" mass="26549">MAYYCIVEIQTQTATLRNPEFQNFHKSFHLPPPTTMIGLAGAALGLSPKAAQDFFETGFSFGVFGTSKGYTKDLWKYNTLDGQGSIILKEILFGNRFILVYGHEDIDKIQKLYESFLNPQYALTLGNNDSLANIIDVCIETETTKSAEIAHCLVEGDIIEEVFENASNGVSFSIYSTSEPIAYDLPTKFLYETDYGFRRVINRKTLSFVGEKMKLNITKEGILYKNTFIPIFNLY</sequence>
<evidence type="ECO:0000313" key="2">
    <source>
        <dbReference type="EMBL" id="MEA5428909.1"/>
    </source>
</evidence>
<comment type="caution">
    <text evidence="2">The sequence shown here is derived from an EMBL/GenBank/DDBJ whole genome shotgun (WGS) entry which is preliminary data.</text>
</comment>
<dbReference type="InterPro" id="IPR013422">
    <property type="entry name" value="CRISPR-assoc_prot_Cas5_N"/>
</dbReference>
<gene>
    <name evidence="2" type="primary">cas5</name>
    <name evidence="2" type="ORF">VB798_20125</name>
</gene>
<accession>A0ABU5SNT4</accession>
<dbReference type="RefSeq" id="WP_323689039.1">
    <property type="nucleotide sequence ID" value="NZ_JAYGIM010000016.1"/>
</dbReference>
<organism evidence="2 3">
    <name type="scientific">Arcicella lustrica</name>
    <dbReference type="NCBI Taxonomy" id="2984196"/>
    <lineage>
        <taxon>Bacteria</taxon>
        <taxon>Pseudomonadati</taxon>
        <taxon>Bacteroidota</taxon>
        <taxon>Cytophagia</taxon>
        <taxon>Cytophagales</taxon>
        <taxon>Flectobacillaceae</taxon>
        <taxon>Arcicella</taxon>
    </lineage>
</organism>
<evidence type="ECO:0000313" key="3">
    <source>
        <dbReference type="Proteomes" id="UP001302222"/>
    </source>
</evidence>
<dbReference type="EMBL" id="JAYGIM010000016">
    <property type="protein sequence ID" value="MEA5428909.1"/>
    <property type="molecule type" value="Genomic_DNA"/>
</dbReference>
<dbReference type="Proteomes" id="UP001302222">
    <property type="component" value="Unassembled WGS sequence"/>
</dbReference>
<reference evidence="2 3" key="1">
    <citation type="submission" date="2023-12" db="EMBL/GenBank/DDBJ databases">
        <title>Novel species of the genus Arcicella isolated from rivers.</title>
        <authorList>
            <person name="Lu H."/>
        </authorList>
    </citation>
    <scope>NUCLEOTIDE SEQUENCE [LARGE SCALE GENOMIC DNA]</scope>
    <source>
        <strain evidence="2 3">DC25W</strain>
    </source>
</reference>
<proteinExistence type="predicted"/>
<protein>
    <submittedName>
        <fullName evidence="2">CRISPR-associated protein Cas5</fullName>
    </submittedName>
</protein>
<dbReference type="NCBIfam" id="TIGR02593">
    <property type="entry name" value="CRISPR_cas5"/>
    <property type="match status" value="1"/>
</dbReference>
<keyword evidence="1" id="KW-0051">Antiviral defense</keyword>
<name>A0ABU5SNT4_9BACT</name>